<keyword evidence="11" id="KW-1071">Ligand-gated ion channel</keyword>
<dbReference type="eggNOG" id="KOG1052">
    <property type="taxonomic scope" value="Eukaryota"/>
</dbReference>
<dbReference type="InterPro" id="IPR001828">
    <property type="entry name" value="ANF_lig-bd_rcpt"/>
</dbReference>
<dbReference type="AlphaFoldDB" id="F6HM65"/>
<dbReference type="InterPro" id="IPR015683">
    <property type="entry name" value="Ionotropic_Glu_rcpt"/>
</dbReference>
<evidence type="ECO:0000313" key="15">
    <source>
        <dbReference type="EMBL" id="CCB55653.1"/>
    </source>
</evidence>
<dbReference type="PaxDb" id="29760-VIT_10s0003g00760.t01"/>
<dbReference type="InParanoid" id="F6HM65"/>
<dbReference type="Gene3D" id="3.40.50.2300">
    <property type="match status" value="3"/>
</dbReference>
<organism evidence="15 16">
    <name type="scientific">Vitis vinifera</name>
    <name type="common">Grape</name>
    <dbReference type="NCBI Taxonomy" id="29760"/>
    <lineage>
        <taxon>Eukaryota</taxon>
        <taxon>Viridiplantae</taxon>
        <taxon>Streptophyta</taxon>
        <taxon>Embryophyta</taxon>
        <taxon>Tracheophyta</taxon>
        <taxon>Spermatophyta</taxon>
        <taxon>Magnoliopsida</taxon>
        <taxon>eudicotyledons</taxon>
        <taxon>Gunneridae</taxon>
        <taxon>Pentapetalae</taxon>
        <taxon>rosids</taxon>
        <taxon>Vitales</taxon>
        <taxon>Vitaceae</taxon>
        <taxon>Viteae</taxon>
        <taxon>Vitis</taxon>
    </lineage>
</organism>
<dbReference type="CDD" id="cd13686">
    <property type="entry name" value="GluR_Plant"/>
    <property type="match status" value="1"/>
</dbReference>
<dbReference type="EMBL" id="FN595992">
    <property type="protein sequence ID" value="CCB55653.1"/>
    <property type="molecule type" value="Genomic_DNA"/>
</dbReference>
<protein>
    <recommendedName>
        <fullName evidence="14">Ionotropic glutamate receptor C-terminal domain-containing protein</fullName>
    </recommendedName>
</protein>
<dbReference type="FunFam" id="3.40.50.2300:FF:000188">
    <property type="entry name" value="Glutamate receptor"/>
    <property type="match status" value="1"/>
</dbReference>
<dbReference type="STRING" id="29760.F6HM65"/>
<keyword evidence="12" id="KW-0407">Ion channel</keyword>
<evidence type="ECO:0000256" key="2">
    <source>
        <dbReference type="ARBA" id="ARBA00008685"/>
    </source>
</evidence>
<keyword evidence="5" id="KW-0732">Signal</keyword>
<keyword evidence="3" id="KW-0813">Transport</keyword>
<dbReference type="InterPro" id="IPR044440">
    <property type="entry name" value="GABAb_receptor_plant_PBP1"/>
</dbReference>
<name>F6HM65_VITVI</name>
<dbReference type="Pfam" id="PF10613">
    <property type="entry name" value="Lig_chan-Glu_bd"/>
    <property type="match status" value="1"/>
</dbReference>
<evidence type="ECO:0000256" key="8">
    <source>
        <dbReference type="ARBA" id="ARBA00023136"/>
    </source>
</evidence>
<keyword evidence="8 13" id="KW-0472">Membrane</keyword>
<feature type="transmembrane region" description="Helical" evidence="13">
    <location>
        <begin position="698"/>
        <end position="716"/>
    </location>
</feature>
<keyword evidence="16" id="KW-1185">Reference proteome</keyword>
<evidence type="ECO:0000256" key="7">
    <source>
        <dbReference type="ARBA" id="ARBA00023065"/>
    </source>
</evidence>
<keyword evidence="9" id="KW-0675">Receptor</keyword>
<evidence type="ECO:0000256" key="6">
    <source>
        <dbReference type="ARBA" id="ARBA00022989"/>
    </source>
</evidence>
<evidence type="ECO:0000256" key="4">
    <source>
        <dbReference type="ARBA" id="ARBA00022692"/>
    </source>
</evidence>
<keyword evidence="4 13" id="KW-0812">Transmembrane</keyword>
<keyword evidence="10" id="KW-0325">Glycoprotein</keyword>
<dbReference type="FunFam" id="3.40.190.10:FF:000515">
    <property type="entry name" value="Glutamate receptor"/>
    <property type="match status" value="1"/>
</dbReference>
<evidence type="ECO:0000256" key="13">
    <source>
        <dbReference type="SAM" id="Phobius"/>
    </source>
</evidence>
<evidence type="ECO:0000256" key="12">
    <source>
        <dbReference type="ARBA" id="ARBA00023303"/>
    </source>
</evidence>
<dbReference type="InterPro" id="IPR028082">
    <property type="entry name" value="Peripla_BP_I"/>
</dbReference>
<feature type="transmembrane region" description="Helical" evidence="13">
    <location>
        <begin position="635"/>
        <end position="655"/>
    </location>
</feature>
<dbReference type="InterPro" id="IPR017103">
    <property type="entry name" value="Iontropic_Glu_rcpt_pln"/>
</dbReference>
<feature type="domain" description="Ionotropic glutamate receptor C-terminal" evidence="14">
    <location>
        <begin position="515"/>
        <end position="855"/>
    </location>
</feature>
<dbReference type="Pfam" id="PF00060">
    <property type="entry name" value="Lig_chan"/>
    <property type="match status" value="1"/>
</dbReference>
<dbReference type="Gene3D" id="1.10.287.70">
    <property type="match status" value="1"/>
</dbReference>
<accession>F6HM65</accession>
<comment type="subcellular location">
    <subcellularLocation>
        <location evidence="1">Membrane</location>
        <topology evidence="1">Multi-pass membrane protein</topology>
    </subcellularLocation>
</comment>
<dbReference type="ExpressionAtlas" id="F6HM65">
    <property type="expression patterns" value="baseline and differential"/>
</dbReference>
<dbReference type="SMART" id="SM00079">
    <property type="entry name" value="PBPe"/>
    <property type="match status" value="1"/>
</dbReference>
<dbReference type="GO" id="GO:0038023">
    <property type="term" value="F:signaling receptor activity"/>
    <property type="evidence" value="ECO:0000318"/>
    <property type="project" value="GO_Central"/>
</dbReference>
<dbReference type="CDD" id="cd19990">
    <property type="entry name" value="PBP1_GABAb_receptor_plant"/>
    <property type="match status" value="1"/>
</dbReference>
<evidence type="ECO:0000313" key="16">
    <source>
        <dbReference type="Proteomes" id="UP000009183"/>
    </source>
</evidence>
<proteinExistence type="inferred from homology"/>
<dbReference type="SUPFAM" id="SSF53822">
    <property type="entry name" value="Periplasmic binding protein-like I"/>
    <property type="match status" value="1"/>
</dbReference>
<dbReference type="Gene3D" id="3.40.190.10">
    <property type="entry name" value="Periplasmic binding protein-like II"/>
    <property type="match status" value="2"/>
</dbReference>
<sequence>MEGNSPARIDLRSKKETSYWGFEMNILLVNLYLFKLRRISFKALIACWLLRAEMPSPLNSPTPCFIYFSLTSILLIVCHLGYITGTAVDDNSTIIGAIIDANSRKGKEEITAIKIAVDKFNNNSKNHKLSLISRNFTGELYGAALTAEELIKEKKVQVIVGMDTWQQAALAAEIGNQAQVPVLSLAAAASVRPSRQLGRSTLIQMGTNVSEQIRCIAAIVHSYHWRRVIAIYEDDAYGGNAEMLTILSEALQRVGSEIEYHLPLPPISSLSDPRGAVHQELLKLLSTQSRVFIVLQSSLPMATQLFQEARRMDFMGKDSAWIITDSISSFLDSMDTSVISYMEGALGIKSYYSQSKSNRPFQEFSAQFQKNFKSEYPEEDNAQPGIHALRAYDSIAVITRALERLASDDTNTPKMLLKNILSSNFSGLSGNIIFEGGDLSNSNSLPFRIINVVRTNYKELDCWTQDLDNPLNREGGDKNCGRNTTKVLDGPVIWPGYLKRVPKGWEMPTVAKPLKIGIPANTTFKNYVKVDVDQIEPEKKYTGFCIDIFHEVLKILEQNYSLPYEFHPVVGTYDELVDCVYNKTYDAVVGDVTILATRSKKVEFTVPYAESGLVIVQVTSEEPHKAWMFLKTFTWETWVVTGALLIYTMFIVWVLEYQSNNPAFRGPWRSQLGTALWFTFSSLFFAHRETIRSNITRVVIVVWLFVVFVLTSSYTASLSSMLTVQRLDSNVMDIEWLKATRSVVGCNGASFVRQYLENVFNFEGAHIKNICNQNQYHGEFQSGNISAAVLGLPHAKILTSQFCKNYTAGQPLNRFGGLGFAFQKGSPLATDVSEAILTISEKRILKELEDKWFPRSAECSATTNDELSLGNFWALYLLCGATSTLCFLLFFLRLLIDFKRHQASRSDANPSDESVWMKTVQLVHFFHNGQTEFPNERLSNLSPHPTGDEWISTRWPTVSRFDTHGASGRLSSYSDYELKVTSSDVLEPPETCPPTIAFQASWIPWTLPLSPIWKGL</sequence>
<evidence type="ECO:0000256" key="9">
    <source>
        <dbReference type="ARBA" id="ARBA00023170"/>
    </source>
</evidence>
<dbReference type="FunFam" id="1.10.287.70:FF:000172">
    <property type="entry name" value="Glutamate receptor"/>
    <property type="match status" value="1"/>
</dbReference>
<keyword evidence="6 13" id="KW-1133">Transmembrane helix</keyword>
<dbReference type="PANTHER" id="PTHR18966">
    <property type="entry name" value="IONOTROPIC GLUTAMATE RECEPTOR"/>
    <property type="match status" value="1"/>
</dbReference>
<dbReference type="Proteomes" id="UP000009183">
    <property type="component" value="Chromosome 10"/>
</dbReference>
<dbReference type="SUPFAM" id="SSF53850">
    <property type="entry name" value="Periplasmic binding protein-like II"/>
    <property type="match status" value="1"/>
</dbReference>
<dbReference type="GO" id="GO:0005886">
    <property type="term" value="C:plasma membrane"/>
    <property type="evidence" value="ECO:0000318"/>
    <property type="project" value="GO_Central"/>
</dbReference>
<evidence type="ECO:0000256" key="10">
    <source>
        <dbReference type="ARBA" id="ARBA00023180"/>
    </source>
</evidence>
<dbReference type="HOGENOM" id="CLU_007358_0_2_1"/>
<dbReference type="PIRSF" id="PIRSF037090">
    <property type="entry name" value="Iontro_Glu-like_rcpt_pln"/>
    <property type="match status" value="1"/>
</dbReference>
<keyword evidence="7" id="KW-0406">Ion transport</keyword>
<dbReference type="InterPro" id="IPR001320">
    <property type="entry name" value="Iontro_rcpt_C"/>
</dbReference>
<reference evidence="16" key="1">
    <citation type="journal article" date="2007" name="Nature">
        <title>The grapevine genome sequence suggests ancestral hexaploidization in major angiosperm phyla.</title>
        <authorList>
            <consortium name="The French-Italian Public Consortium for Grapevine Genome Characterization."/>
            <person name="Jaillon O."/>
            <person name="Aury J.-M."/>
            <person name="Noel B."/>
            <person name="Policriti A."/>
            <person name="Clepet C."/>
            <person name="Casagrande A."/>
            <person name="Choisne N."/>
            <person name="Aubourg S."/>
            <person name="Vitulo N."/>
            <person name="Jubin C."/>
            <person name="Vezzi A."/>
            <person name="Legeai F."/>
            <person name="Hugueney P."/>
            <person name="Dasilva C."/>
            <person name="Horner D."/>
            <person name="Mica E."/>
            <person name="Jublot D."/>
            <person name="Poulain J."/>
            <person name="Bruyere C."/>
            <person name="Billault A."/>
            <person name="Segurens B."/>
            <person name="Gouyvenoux M."/>
            <person name="Ugarte E."/>
            <person name="Cattonaro F."/>
            <person name="Anthouard V."/>
            <person name="Vico V."/>
            <person name="Del Fabbro C."/>
            <person name="Alaux M."/>
            <person name="Di Gaspero G."/>
            <person name="Dumas V."/>
            <person name="Felice N."/>
            <person name="Paillard S."/>
            <person name="Juman I."/>
            <person name="Moroldo M."/>
            <person name="Scalabrin S."/>
            <person name="Canaguier A."/>
            <person name="Le Clainche I."/>
            <person name="Malacrida G."/>
            <person name="Durand E."/>
            <person name="Pesole G."/>
            <person name="Laucou V."/>
            <person name="Chatelet P."/>
            <person name="Merdinoglu D."/>
            <person name="Delledonne M."/>
            <person name="Pezzotti M."/>
            <person name="Lecharny A."/>
            <person name="Scarpelli C."/>
            <person name="Artiguenave F."/>
            <person name="Pe M.E."/>
            <person name="Valle G."/>
            <person name="Morgante M."/>
            <person name="Caboche M."/>
            <person name="Adam-Blondon A.-F."/>
            <person name="Weissenbach J."/>
            <person name="Quetier F."/>
            <person name="Wincker P."/>
        </authorList>
    </citation>
    <scope>NUCLEOTIDE SEQUENCE [LARGE SCALE GENOMIC DNA]</scope>
    <source>
        <strain evidence="16">cv. Pinot noir / PN40024</strain>
    </source>
</reference>
<dbReference type="InterPro" id="IPR019594">
    <property type="entry name" value="Glu/Gly-bd"/>
</dbReference>
<evidence type="ECO:0000256" key="1">
    <source>
        <dbReference type="ARBA" id="ARBA00004141"/>
    </source>
</evidence>
<feature type="transmembrane region" description="Helical" evidence="13">
    <location>
        <begin position="873"/>
        <end position="896"/>
    </location>
</feature>
<dbReference type="GO" id="GO:0015276">
    <property type="term" value="F:ligand-gated monoatomic ion channel activity"/>
    <property type="evidence" value="ECO:0000318"/>
    <property type="project" value="GO_Central"/>
</dbReference>
<gene>
    <name evidence="15" type="ordered locus">VIT_10s0003g00760</name>
</gene>
<dbReference type="SMR" id="F6HM65"/>
<comment type="similarity">
    <text evidence="2">Belongs to the glutamate-gated ion channel (TC 1.A.10.1) family.</text>
</comment>
<evidence type="ECO:0000259" key="14">
    <source>
        <dbReference type="SMART" id="SM00079"/>
    </source>
</evidence>
<evidence type="ECO:0000256" key="11">
    <source>
        <dbReference type="ARBA" id="ARBA00023286"/>
    </source>
</evidence>
<evidence type="ECO:0000256" key="5">
    <source>
        <dbReference type="ARBA" id="ARBA00022729"/>
    </source>
</evidence>
<dbReference type="Pfam" id="PF01094">
    <property type="entry name" value="ANF_receptor"/>
    <property type="match status" value="1"/>
</dbReference>
<evidence type="ECO:0000256" key="3">
    <source>
        <dbReference type="ARBA" id="ARBA00022448"/>
    </source>
</evidence>
<dbReference type="FunFam" id="3.40.190.10:FF:000054">
    <property type="entry name" value="Glutamate receptor"/>
    <property type="match status" value="1"/>
</dbReference>